<accession>A0ABN0X6A7</accession>
<protein>
    <submittedName>
        <fullName evidence="1">Dienelactone hydrolase family protein</fullName>
    </submittedName>
</protein>
<dbReference type="EMBL" id="BAAAEI010000010">
    <property type="protein sequence ID" value="GAA0356199.1"/>
    <property type="molecule type" value="Genomic_DNA"/>
</dbReference>
<keyword evidence="1" id="KW-0378">Hydrolase</keyword>
<evidence type="ECO:0000313" key="2">
    <source>
        <dbReference type="Proteomes" id="UP001501757"/>
    </source>
</evidence>
<sequence>MMNCLLVTDIFGDGPWLQQVRETIEPYAQITCVSPYSSKQAFDHEQQAYQAYCQDCGHENYLYKVRAALQQLSTYTLALGFSAGASALWRALSDYSGDHVQHFIGFYPGQIRNALALNTQISTTLVFPSHESHFDLVPVKSALRKKDKVEVLDSAWLHGFMNPCSEGFHVYGQKMGLEIIEQKLMLMRESLMRAQEGGDIPAVQA</sequence>
<dbReference type="Proteomes" id="UP001501757">
    <property type="component" value="Unassembled WGS sequence"/>
</dbReference>
<organism evidence="1 2">
    <name type="scientific">Bowmanella denitrificans</name>
    <dbReference type="NCBI Taxonomy" id="366582"/>
    <lineage>
        <taxon>Bacteria</taxon>
        <taxon>Pseudomonadati</taxon>
        <taxon>Pseudomonadota</taxon>
        <taxon>Gammaproteobacteria</taxon>
        <taxon>Alteromonadales</taxon>
        <taxon>Alteromonadaceae</taxon>
        <taxon>Bowmanella</taxon>
    </lineage>
</organism>
<proteinExistence type="predicted"/>
<name>A0ABN0X6A7_9ALTE</name>
<gene>
    <name evidence="1" type="ORF">GCM10009092_20550</name>
</gene>
<comment type="caution">
    <text evidence="1">The sequence shown here is derived from an EMBL/GenBank/DDBJ whole genome shotgun (WGS) entry which is preliminary data.</text>
</comment>
<keyword evidence="2" id="KW-1185">Reference proteome</keyword>
<evidence type="ECO:0000313" key="1">
    <source>
        <dbReference type="EMBL" id="GAA0356199.1"/>
    </source>
</evidence>
<dbReference type="GO" id="GO:0016787">
    <property type="term" value="F:hydrolase activity"/>
    <property type="evidence" value="ECO:0007669"/>
    <property type="project" value="UniProtKB-KW"/>
</dbReference>
<reference evidence="1 2" key="1">
    <citation type="journal article" date="2019" name="Int. J. Syst. Evol. Microbiol.">
        <title>The Global Catalogue of Microorganisms (GCM) 10K type strain sequencing project: providing services to taxonomists for standard genome sequencing and annotation.</title>
        <authorList>
            <consortium name="The Broad Institute Genomics Platform"/>
            <consortium name="The Broad Institute Genome Sequencing Center for Infectious Disease"/>
            <person name="Wu L."/>
            <person name="Ma J."/>
        </authorList>
    </citation>
    <scope>NUCLEOTIDE SEQUENCE [LARGE SCALE GENOMIC DNA]</scope>
    <source>
        <strain evidence="1 2">JCM 13378</strain>
    </source>
</reference>